<dbReference type="RefSeq" id="XP_014147521.1">
    <property type="nucleotide sequence ID" value="XM_014292046.1"/>
</dbReference>
<evidence type="ECO:0000313" key="2">
    <source>
        <dbReference type="EMBL" id="KNC73619.1"/>
    </source>
</evidence>
<dbReference type="Proteomes" id="UP000054560">
    <property type="component" value="Unassembled WGS sequence"/>
</dbReference>
<dbReference type="GO" id="GO:0006508">
    <property type="term" value="P:proteolysis"/>
    <property type="evidence" value="ECO:0007669"/>
    <property type="project" value="InterPro"/>
</dbReference>
<gene>
    <name evidence="2" type="ORF">SARC_13822</name>
</gene>
<evidence type="ECO:0000313" key="3">
    <source>
        <dbReference type="Proteomes" id="UP000054560"/>
    </source>
</evidence>
<organism evidence="2 3">
    <name type="scientific">Sphaeroforma arctica JP610</name>
    <dbReference type="NCBI Taxonomy" id="667725"/>
    <lineage>
        <taxon>Eukaryota</taxon>
        <taxon>Ichthyosporea</taxon>
        <taxon>Ichthyophonida</taxon>
        <taxon>Sphaeroforma</taxon>
    </lineage>
</organism>
<sequence length="138" mass="15534">MTSTEAGDDIEKMSARPDLSILAYPVISGGEFTHQQSLHLQMGEPMTEDKRRQFSMELQIHKDTPKTFLWHTAEDQTVPVQNTYLYAMALQKYGIPHEVHVYPEGPHGLGLAMLGEKRLPHVATWAQACAAWLAKEGF</sequence>
<dbReference type="SUPFAM" id="SSF53474">
    <property type="entry name" value="alpha/beta-Hydrolases"/>
    <property type="match status" value="1"/>
</dbReference>
<dbReference type="GO" id="GO:0008236">
    <property type="term" value="F:serine-type peptidase activity"/>
    <property type="evidence" value="ECO:0007669"/>
    <property type="project" value="InterPro"/>
</dbReference>
<evidence type="ECO:0000259" key="1">
    <source>
        <dbReference type="Pfam" id="PF00326"/>
    </source>
</evidence>
<dbReference type="EMBL" id="KQ245381">
    <property type="protein sequence ID" value="KNC73619.1"/>
    <property type="molecule type" value="Genomic_DNA"/>
</dbReference>
<dbReference type="InterPro" id="IPR001375">
    <property type="entry name" value="Peptidase_S9_cat"/>
</dbReference>
<reference evidence="2 3" key="1">
    <citation type="submission" date="2011-02" db="EMBL/GenBank/DDBJ databases">
        <title>The Genome Sequence of Sphaeroforma arctica JP610.</title>
        <authorList>
            <consortium name="The Broad Institute Genome Sequencing Platform"/>
            <person name="Russ C."/>
            <person name="Cuomo C."/>
            <person name="Young S.K."/>
            <person name="Zeng Q."/>
            <person name="Gargeya S."/>
            <person name="Alvarado L."/>
            <person name="Berlin A."/>
            <person name="Chapman S.B."/>
            <person name="Chen Z."/>
            <person name="Freedman E."/>
            <person name="Gellesch M."/>
            <person name="Goldberg J."/>
            <person name="Griggs A."/>
            <person name="Gujja S."/>
            <person name="Heilman E."/>
            <person name="Heiman D."/>
            <person name="Howarth C."/>
            <person name="Mehta T."/>
            <person name="Neiman D."/>
            <person name="Pearson M."/>
            <person name="Roberts A."/>
            <person name="Saif S."/>
            <person name="Shea T."/>
            <person name="Shenoy N."/>
            <person name="Sisk P."/>
            <person name="Stolte C."/>
            <person name="Sykes S."/>
            <person name="White J."/>
            <person name="Yandava C."/>
            <person name="Burger G."/>
            <person name="Gray M.W."/>
            <person name="Holland P.W.H."/>
            <person name="King N."/>
            <person name="Lang F.B.F."/>
            <person name="Roger A.J."/>
            <person name="Ruiz-Trillo I."/>
            <person name="Haas B."/>
            <person name="Nusbaum C."/>
            <person name="Birren B."/>
        </authorList>
    </citation>
    <scope>NUCLEOTIDE SEQUENCE [LARGE SCALE GENOMIC DNA]</scope>
    <source>
        <strain evidence="2 3">JP610</strain>
    </source>
</reference>
<dbReference type="GeneID" id="25914326"/>
<dbReference type="Gene3D" id="3.40.50.1820">
    <property type="entry name" value="alpha/beta hydrolase"/>
    <property type="match status" value="1"/>
</dbReference>
<feature type="domain" description="Peptidase S9 prolyl oligopeptidase catalytic" evidence="1">
    <location>
        <begin position="43"/>
        <end position="130"/>
    </location>
</feature>
<keyword evidence="3" id="KW-1185">Reference proteome</keyword>
<dbReference type="Pfam" id="PF00326">
    <property type="entry name" value="Peptidase_S9"/>
    <property type="match status" value="1"/>
</dbReference>
<accession>A0A0L0FA67</accession>
<dbReference type="eggNOG" id="ENOG502RD71">
    <property type="taxonomic scope" value="Eukaryota"/>
</dbReference>
<name>A0A0L0FA67_9EUKA</name>
<protein>
    <recommendedName>
        <fullName evidence="1">Peptidase S9 prolyl oligopeptidase catalytic domain-containing protein</fullName>
    </recommendedName>
</protein>
<dbReference type="AlphaFoldDB" id="A0A0L0FA67"/>
<dbReference type="InterPro" id="IPR029058">
    <property type="entry name" value="AB_hydrolase_fold"/>
</dbReference>
<dbReference type="OrthoDB" id="6499973at2759"/>
<proteinExistence type="predicted"/>
<dbReference type="STRING" id="667725.A0A0L0FA67"/>